<evidence type="ECO:0000313" key="3">
    <source>
        <dbReference type="EMBL" id="AIL63102.1"/>
    </source>
</evidence>
<dbReference type="RefSeq" id="WP_157687054.1">
    <property type="nucleotide sequence ID" value="NZ_CP009048.1"/>
</dbReference>
<dbReference type="InterPro" id="IPR046891">
    <property type="entry name" value="E2-ntca"/>
</dbReference>
<gene>
    <name evidence="3" type="ORF">PSAKL28_39550</name>
</gene>
<proteinExistence type="predicted"/>
<dbReference type="Proteomes" id="UP000028931">
    <property type="component" value="Chromosome"/>
</dbReference>
<evidence type="ECO:0000313" key="4">
    <source>
        <dbReference type="Proteomes" id="UP000028931"/>
    </source>
</evidence>
<dbReference type="InterPro" id="IPR046892">
    <property type="entry name" value="E2-Crich"/>
</dbReference>
<protein>
    <submittedName>
        <fullName evidence="3">Uncharacterized protein</fullName>
    </submittedName>
</protein>
<dbReference type="AlphaFoldDB" id="A0A077FCJ7"/>
<accession>A0A077FCJ7</accession>
<dbReference type="EMBL" id="CP009048">
    <property type="protein sequence ID" value="AIL63102.1"/>
    <property type="molecule type" value="Genomic_DNA"/>
</dbReference>
<feature type="domain" description="Prokaryotic E2" evidence="2">
    <location>
        <begin position="17"/>
        <end position="122"/>
    </location>
</feature>
<dbReference type="Pfam" id="PF20272">
    <property type="entry name" value="E2-Crich"/>
    <property type="match status" value="1"/>
</dbReference>
<evidence type="ECO:0000259" key="2">
    <source>
        <dbReference type="Pfam" id="PF20298"/>
    </source>
</evidence>
<sequence>MITAFNLITQFAPDFGGACTVDSDSSAILELPIQLVDGRVLQYRLRLRRSDESVYVQEEQPTHLPSFCPERHINYDGTFCLYYPAASRLAVTDEVSAVAWLETLYRYLKLQERARVQRKWPNNEVWAHGNAAHHQIRASTAATGLNGEFSAALEQNQIALQRRRSKGRAILEIWVRGVHAYSVWESYRRVINLKQRCFCGASGLRRPKTLRRCGLHAKQAVELAFALRDWQSEEDRYWQSMQDRSCCGSCDNCPLSPSP</sequence>
<evidence type="ECO:0000259" key="1">
    <source>
        <dbReference type="Pfam" id="PF20272"/>
    </source>
</evidence>
<dbReference type="HOGENOM" id="CLU_1081254_0_0_6"/>
<reference evidence="3 4" key="1">
    <citation type="submission" date="2014-07" db="EMBL/GenBank/DDBJ databases">
        <authorList>
            <person name="Lee K."/>
            <person name="Lim J.Y."/>
            <person name="Hwang I."/>
        </authorList>
    </citation>
    <scope>NUCLEOTIDE SEQUENCE [LARGE SCALE GENOMIC DNA]</scope>
    <source>
        <strain evidence="3 4">KL28</strain>
    </source>
</reference>
<dbReference type="eggNOG" id="ENOG50336VF">
    <property type="taxonomic scope" value="Bacteria"/>
</dbReference>
<dbReference type="OrthoDB" id="7853656at2"/>
<dbReference type="Pfam" id="PF20298">
    <property type="entry name" value="E2-ntca"/>
    <property type="match status" value="1"/>
</dbReference>
<organism evidence="3 4">
    <name type="scientific">Pseudomonas alkylphenolica</name>
    <dbReference type="NCBI Taxonomy" id="237609"/>
    <lineage>
        <taxon>Bacteria</taxon>
        <taxon>Pseudomonadati</taxon>
        <taxon>Pseudomonadota</taxon>
        <taxon>Gammaproteobacteria</taxon>
        <taxon>Pseudomonadales</taxon>
        <taxon>Pseudomonadaceae</taxon>
        <taxon>Pseudomonas</taxon>
    </lineage>
</organism>
<feature type="domain" description="Cysteine-rich" evidence="1">
    <location>
        <begin position="127"/>
        <end position="255"/>
    </location>
</feature>
<dbReference type="KEGG" id="palk:PSAKL28_39550"/>
<name>A0A077FCJ7_9PSED</name>